<organism evidence="2 3">
    <name type="scientific">candidate division KSB3 bacterium</name>
    <dbReference type="NCBI Taxonomy" id="2044937"/>
    <lineage>
        <taxon>Bacteria</taxon>
        <taxon>candidate division KSB3</taxon>
    </lineage>
</organism>
<evidence type="ECO:0000313" key="3">
    <source>
        <dbReference type="Proteomes" id="UP000229740"/>
    </source>
</evidence>
<dbReference type="Gene3D" id="3.90.960.10">
    <property type="entry name" value="YbaK/aminoacyl-tRNA synthetase-associated domain"/>
    <property type="match status" value="1"/>
</dbReference>
<dbReference type="Proteomes" id="UP000229740">
    <property type="component" value="Unassembled WGS sequence"/>
</dbReference>
<dbReference type="SUPFAM" id="SSF55826">
    <property type="entry name" value="YbaK/ProRS associated domain"/>
    <property type="match status" value="1"/>
</dbReference>
<protein>
    <recommendedName>
        <fullName evidence="1">YbaK/aminoacyl-tRNA synthetase-associated domain-containing protein</fullName>
    </recommendedName>
</protein>
<dbReference type="InterPro" id="IPR036754">
    <property type="entry name" value="YbaK/aa-tRNA-synt-asso_dom_sf"/>
</dbReference>
<name>A0A2G6E7Y4_9BACT</name>
<proteinExistence type="predicted"/>
<reference evidence="2 3" key="1">
    <citation type="submission" date="2017-10" db="EMBL/GenBank/DDBJ databases">
        <title>Novel microbial diversity and functional potential in the marine mammal oral microbiome.</title>
        <authorList>
            <person name="Dudek N.K."/>
            <person name="Sun C.L."/>
            <person name="Burstein D."/>
            <person name="Kantor R.S."/>
            <person name="Aliaga Goltsman D.S."/>
            <person name="Bik E.M."/>
            <person name="Thomas B.C."/>
            <person name="Banfield J.F."/>
            <person name="Relman D.A."/>
        </authorList>
    </citation>
    <scope>NUCLEOTIDE SEQUENCE [LARGE SCALE GENOMIC DNA]</scope>
    <source>
        <strain evidence="2">DOLZORAL124_49_17</strain>
    </source>
</reference>
<gene>
    <name evidence="2" type="ORF">CSB45_03775</name>
</gene>
<feature type="domain" description="YbaK/aminoacyl-tRNA synthetase-associated" evidence="1">
    <location>
        <begin position="49"/>
        <end position="170"/>
    </location>
</feature>
<evidence type="ECO:0000313" key="2">
    <source>
        <dbReference type="EMBL" id="PID58200.1"/>
    </source>
</evidence>
<dbReference type="AlphaFoldDB" id="A0A2G6E7Y4"/>
<comment type="caution">
    <text evidence="2">The sequence shown here is derived from an EMBL/GenBank/DDBJ whole genome shotgun (WGS) entry which is preliminary data.</text>
</comment>
<evidence type="ECO:0000259" key="1">
    <source>
        <dbReference type="Pfam" id="PF04073"/>
    </source>
</evidence>
<accession>A0A2G6E7Y4</accession>
<dbReference type="PANTHER" id="PTHR30411">
    <property type="entry name" value="CYTOPLASMIC PROTEIN"/>
    <property type="match status" value="1"/>
</dbReference>
<dbReference type="GO" id="GO:0002161">
    <property type="term" value="F:aminoacyl-tRNA deacylase activity"/>
    <property type="evidence" value="ECO:0007669"/>
    <property type="project" value="InterPro"/>
</dbReference>
<sequence length="183" mass="20626">MDVDRYCPAQRQECHTQTTYCRSATASMSFYKILEVLEQHQIECIVHKHAAVITIEDAEKKASSLVEGLIKTIVFHIKDTAWVLAGIPCHARVDYRKLSAALGVNRRQLRSASPEDVRRVLGFEIGGVGPFPVQDDVQIIFDEGLRFHDRVRCGCGKNTRTLELKFTDLLHVSGGELHPIIRT</sequence>
<dbReference type="EMBL" id="PDPS01000023">
    <property type="protein sequence ID" value="PID58200.1"/>
    <property type="molecule type" value="Genomic_DNA"/>
</dbReference>
<dbReference type="CDD" id="cd04332">
    <property type="entry name" value="YbaK_like"/>
    <property type="match status" value="1"/>
</dbReference>
<dbReference type="PANTHER" id="PTHR30411:SF1">
    <property type="entry name" value="CYTOPLASMIC PROTEIN"/>
    <property type="match status" value="1"/>
</dbReference>
<dbReference type="Pfam" id="PF04073">
    <property type="entry name" value="tRNA_edit"/>
    <property type="match status" value="1"/>
</dbReference>
<dbReference type="InterPro" id="IPR007214">
    <property type="entry name" value="YbaK/aa-tRNA-synth-assoc-dom"/>
</dbReference>